<gene>
    <name evidence="9" type="ORF">ACFOUW_26295</name>
</gene>
<dbReference type="PANTHER" id="PTHR31806:SF1">
    <property type="entry name" value="PURINE-CYTOSINE PERMEASE FCY2-RELATED"/>
    <property type="match status" value="1"/>
</dbReference>
<accession>A0ABV7YHM4</accession>
<feature type="transmembrane region" description="Helical" evidence="8">
    <location>
        <begin position="358"/>
        <end position="379"/>
    </location>
</feature>
<keyword evidence="3 7" id="KW-0813">Transport</keyword>
<keyword evidence="10" id="KW-1185">Reference proteome</keyword>
<keyword evidence="5 8" id="KW-1133">Transmembrane helix</keyword>
<dbReference type="PANTHER" id="PTHR31806">
    <property type="entry name" value="PURINE-CYTOSINE PERMEASE FCY2-RELATED"/>
    <property type="match status" value="1"/>
</dbReference>
<feature type="transmembrane region" description="Helical" evidence="8">
    <location>
        <begin position="105"/>
        <end position="125"/>
    </location>
</feature>
<proteinExistence type="inferred from homology"/>
<feature type="transmembrane region" description="Helical" evidence="8">
    <location>
        <begin position="253"/>
        <end position="274"/>
    </location>
</feature>
<feature type="transmembrane region" description="Helical" evidence="8">
    <location>
        <begin position="32"/>
        <end position="53"/>
    </location>
</feature>
<feature type="transmembrane region" description="Helical" evidence="8">
    <location>
        <begin position="175"/>
        <end position="199"/>
    </location>
</feature>
<name>A0ABV7YHM4_9ACTN</name>
<feature type="transmembrane region" description="Helical" evidence="8">
    <location>
        <begin position="332"/>
        <end position="352"/>
    </location>
</feature>
<dbReference type="InterPro" id="IPR001248">
    <property type="entry name" value="Pur-cyt_permease"/>
</dbReference>
<dbReference type="Gene3D" id="1.10.4160.10">
    <property type="entry name" value="Hydantoin permease"/>
    <property type="match status" value="1"/>
</dbReference>
<feature type="transmembrane region" description="Helical" evidence="8">
    <location>
        <begin position="145"/>
        <end position="166"/>
    </location>
</feature>
<reference evidence="10" key="1">
    <citation type="journal article" date="2019" name="Int. J. Syst. Evol. Microbiol.">
        <title>The Global Catalogue of Microorganisms (GCM) 10K type strain sequencing project: providing services to taxonomists for standard genome sequencing and annotation.</title>
        <authorList>
            <consortium name="The Broad Institute Genomics Platform"/>
            <consortium name="The Broad Institute Genome Sequencing Center for Infectious Disease"/>
            <person name="Wu L."/>
            <person name="Ma J."/>
        </authorList>
    </citation>
    <scope>NUCLEOTIDE SEQUENCE [LARGE SCALE GENOMIC DNA]</scope>
    <source>
        <strain evidence="10">CGMCC 4.7241</strain>
    </source>
</reference>
<evidence type="ECO:0000313" key="10">
    <source>
        <dbReference type="Proteomes" id="UP001595699"/>
    </source>
</evidence>
<dbReference type="PIRSF" id="PIRSF002744">
    <property type="entry name" value="Pur-cyt_permease"/>
    <property type="match status" value="1"/>
</dbReference>
<evidence type="ECO:0000256" key="3">
    <source>
        <dbReference type="ARBA" id="ARBA00022448"/>
    </source>
</evidence>
<dbReference type="Pfam" id="PF02133">
    <property type="entry name" value="Transp_cyt_pur"/>
    <property type="match status" value="1"/>
</dbReference>
<evidence type="ECO:0000256" key="1">
    <source>
        <dbReference type="ARBA" id="ARBA00004141"/>
    </source>
</evidence>
<comment type="subcellular location">
    <subcellularLocation>
        <location evidence="1">Membrane</location>
        <topology evidence="1">Multi-pass membrane protein</topology>
    </subcellularLocation>
</comment>
<dbReference type="RefSeq" id="WP_205115378.1">
    <property type="nucleotide sequence ID" value="NZ_JAFBCM010000001.1"/>
</dbReference>
<evidence type="ECO:0000256" key="5">
    <source>
        <dbReference type="ARBA" id="ARBA00022989"/>
    </source>
</evidence>
<protein>
    <submittedName>
        <fullName evidence="9">Purine-cytosine permease family protein</fullName>
    </submittedName>
</protein>
<evidence type="ECO:0000256" key="2">
    <source>
        <dbReference type="ARBA" id="ARBA00008974"/>
    </source>
</evidence>
<keyword evidence="4 8" id="KW-0812">Transmembrane</keyword>
<evidence type="ECO:0000256" key="7">
    <source>
        <dbReference type="PIRNR" id="PIRNR002744"/>
    </source>
</evidence>
<dbReference type="Proteomes" id="UP001595699">
    <property type="component" value="Unassembled WGS sequence"/>
</dbReference>
<feature type="transmembrane region" description="Helical" evidence="8">
    <location>
        <begin position="289"/>
        <end position="312"/>
    </location>
</feature>
<dbReference type="EMBL" id="JBHRZH010000023">
    <property type="protein sequence ID" value="MFC3764373.1"/>
    <property type="molecule type" value="Genomic_DNA"/>
</dbReference>
<evidence type="ECO:0000256" key="6">
    <source>
        <dbReference type="ARBA" id="ARBA00023136"/>
    </source>
</evidence>
<keyword evidence="6 7" id="KW-0472">Membrane</keyword>
<feature type="transmembrane region" description="Helical" evidence="8">
    <location>
        <begin position="59"/>
        <end position="84"/>
    </location>
</feature>
<comment type="caution">
    <text evidence="9">The sequence shown here is derived from an EMBL/GenBank/DDBJ whole genome shotgun (WGS) entry which is preliminary data.</text>
</comment>
<dbReference type="InterPro" id="IPR026030">
    <property type="entry name" value="Pur-cyt_permease_Fcy2/21/22"/>
</dbReference>
<sequence>MSDATPPPVLEVERYGIEPIRREDQTSTPFDLFRITFGGANTFATIILGTLPIAFGLSFWAAASATVVGVVVGGLVLAPMALFGPRNHTNNAVSSGAHFGVRGRIVGSFLSLLTAIAFFSISVWVSGDAIVGAAQRLLDISGGNVLRAVAYGVIALAVLAVCIYGYQFMLAVNKVAVIAATVMMLLGVVAYASSFSFSFPGTGTYVLGSFWPTWMLAVLTVVSNPISFGAFLGDWGRYIPDTYRPVQLMAAPFLAQLATLVPFLFGVATATLVADPANYIGGLAAISPLWYAIPLMIVALVGGMSTGVTSLYGTGLDFSSIFPRLSRVQATVLIGTLAVLFIFIGNFVFNIVQSINAFAVLIVICTSPWMVIMMIGWLVRRGWYSPDDLQVFNRGQRGGLYWFAAGLNWRGLAAWIPATIVGLCLANTPLIAGPLRNIAGGIDLSLVVTMVLAGVIYLVLLFVSPERRGVFGPDGPRFVPASDRPTEPITAG</sequence>
<evidence type="ECO:0000256" key="4">
    <source>
        <dbReference type="ARBA" id="ARBA00022692"/>
    </source>
</evidence>
<comment type="similarity">
    <text evidence="2 7">Belongs to the purine-cytosine permease (2.A.39) family.</text>
</comment>
<feature type="transmembrane region" description="Helical" evidence="8">
    <location>
        <begin position="438"/>
        <end position="463"/>
    </location>
</feature>
<evidence type="ECO:0000256" key="8">
    <source>
        <dbReference type="SAM" id="Phobius"/>
    </source>
</evidence>
<evidence type="ECO:0000313" key="9">
    <source>
        <dbReference type="EMBL" id="MFC3764373.1"/>
    </source>
</evidence>
<organism evidence="9 10">
    <name type="scientific">Tenggerimyces flavus</name>
    <dbReference type="NCBI Taxonomy" id="1708749"/>
    <lineage>
        <taxon>Bacteria</taxon>
        <taxon>Bacillati</taxon>
        <taxon>Actinomycetota</taxon>
        <taxon>Actinomycetes</taxon>
        <taxon>Propionibacteriales</taxon>
        <taxon>Nocardioidaceae</taxon>
        <taxon>Tenggerimyces</taxon>
    </lineage>
</organism>
<feature type="transmembrane region" description="Helical" evidence="8">
    <location>
        <begin position="211"/>
        <end position="232"/>
    </location>
</feature>